<dbReference type="FunFam" id="3.40.50.1000:FF:000056">
    <property type="entry name" value="Cation-transporting ATPase"/>
    <property type="match status" value="1"/>
</dbReference>
<dbReference type="SUPFAM" id="SSF56784">
    <property type="entry name" value="HAD-like"/>
    <property type="match status" value="1"/>
</dbReference>
<keyword evidence="10" id="KW-1278">Translocase</keyword>
<feature type="transmembrane region" description="Helical" evidence="14">
    <location>
        <begin position="400"/>
        <end position="419"/>
    </location>
</feature>
<dbReference type="VEuPathDB" id="VectorBase:ISCI007263"/>
<keyword evidence="4 14" id="KW-0812">Transmembrane</keyword>
<evidence type="ECO:0000256" key="7">
    <source>
        <dbReference type="ARBA" id="ARBA00022824"/>
    </source>
</evidence>
<dbReference type="EMBL" id="ABJB011034469">
    <property type="status" value="NOT_ANNOTATED_CDS"/>
    <property type="molecule type" value="Genomic_DNA"/>
</dbReference>
<evidence type="ECO:0000256" key="12">
    <source>
        <dbReference type="ARBA" id="ARBA00023136"/>
    </source>
</evidence>
<dbReference type="PROSITE" id="PS00154">
    <property type="entry name" value="ATPASE_E1_E2"/>
    <property type="match status" value="1"/>
</dbReference>
<evidence type="ECO:0000256" key="10">
    <source>
        <dbReference type="ARBA" id="ARBA00022967"/>
    </source>
</evidence>
<dbReference type="CDD" id="cd02440">
    <property type="entry name" value="AdoMet_MTases"/>
    <property type="match status" value="1"/>
</dbReference>
<feature type="transmembrane region" description="Helical" evidence="14">
    <location>
        <begin position="24"/>
        <end position="45"/>
    </location>
</feature>
<evidence type="ECO:0000259" key="16">
    <source>
        <dbReference type="Pfam" id="PF08242"/>
    </source>
</evidence>
<evidence type="ECO:0000256" key="11">
    <source>
        <dbReference type="ARBA" id="ARBA00022989"/>
    </source>
</evidence>
<dbReference type="GO" id="GO:0015662">
    <property type="term" value="F:P-type ion transporter activity"/>
    <property type="evidence" value="ECO:0000318"/>
    <property type="project" value="GO_Central"/>
</dbReference>
<evidence type="ECO:0000256" key="5">
    <source>
        <dbReference type="ARBA" id="ARBA00022723"/>
    </source>
</evidence>
<dbReference type="InterPro" id="IPR059000">
    <property type="entry name" value="ATPase_P-type_domA"/>
</dbReference>
<dbReference type="EMBL" id="ABJB010143326">
    <property type="status" value="NOT_ANNOTATED_CDS"/>
    <property type="molecule type" value="Genomic_DNA"/>
</dbReference>
<organism>
    <name type="scientific">Ixodes scapularis</name>
    <name type="common">Black-legged tick</name>
    <name type="synonym">Deer tick</name>
    <dbReference type="NCBI Taxonomy" id="6945"/>
    <lineage>
        <taxon>Eukaryota</taxon>
        <taxon>Metazoa</taxon>
        <taxon>Ecdysozoa</taxon>
        <taxon>Arthropoda</taxon>
        <taxon>Chelicerata</taxon>
        <taxon>Arachnida</taxon>
        <taxon>Acari</taxon>
        <taxon>Parasitiformes</taxon>
        <taxon>Ixodida</taxon>
        <taxon>Ixodoidea</taxon>
        <taxon>Ixodidae</taxon>
        <taxon>Ixodinae</taxon>
        <taxon>Ixodes</taxon>
    </lineage>
</organism>
<dbReference type="Pfam" id="PF08242">
    <property type="entry name" value="Methyltransf_12"/>
    <property type="match status" value="1"/>
</dbReference>
<evidence type="ECO:0000256" key="14">
    <source>
        <dbReference type="SAM" id="Phobius"/>
    </source>
</evidence>
<dbReference type="Gene3D" id="3.40.50.150">
    <property type="entry name" value="Vaccinia Virus protein VP39"/>
    <property type="match status" value="1"/>
</dbReference>
<dbReference type="Gene3D" id="2.70.150.10">
    <property type="entry name" value="Calcium-transporting ATPase, cytoplasmic transduction domain A"/>
    <property type="match status" value="1"/>
</dbReference>
<keyword evidence="5" id="KW-0479">Metal-binding</keyword>
<dbReference type="InterPro" id="IPR018303">
    <property type="entry name" value="ATPase_P-typ_P_site"/>
</dbReference>
<evidence type="ECO:0007829" key="21">
    <source>
        <dbReference type="PeptideAtlas" id="B7PTA2"/>
    </source>
</evidence>
<accession>B7PTA2</accession>
<dbReference type="SFLD" id="SFLDF00027">
    <property type="entry name" value="p-type_atpase"/>
    <property type="match status" value="1"/>
</dbReference>
<dbReference type="HOGENOM" id="CLU_001828_4_1_1"/>
<dbReference type="Proteomes" id="UP000001555">
    <property type="component" value="Unassembled WGS sequence"/>
</dbReference>
<dbReference type="InterPro" id="IPR029063">
    <property type="entry name" value="SAM-dependent_MTases_sf"/>
</dbReference>
<comment type="similarity">
    <text evidence="2">Belongs to the cation transport ATPase (P-type) (TC 3.A.3) family. Type V subfamily.</text>
</comment>
<keyword evidence="11 14" id="KW-1133">Transmembrane helix</keyword>
<dbReference type="InterPro" id="IPR013217">
    <property type="entry name" value="Methyltransf_12"/>
</dbReference>
<dbReference type="InterPro" id="IPR047820">
    <property type="entry name" value="P5A-type_ATPase"/>
</dbReference>
<evidence type="ECO:0000256" key="2">
    <source>
        <dbReference type="ARBA" id="ARBA00006000"/>
    </source>
</evidence>
<dbReference type="VEuPathDB" id="VectorBase:ISCP_025664"/>
<dbReference type="EMBL" id="ABJB010815481">
    <property type="status" value="NOT_ANNOTATED_CDS"/>
    <property type="molecule type" value="Genomic_DNA"/>
</dbReference>
<keyword evidence="3" id="KW-0813">Transport</keyword>
<dbReference type="EMBL" id="ABJB010104704">
    <property type="status" value="NOT_ANNOTATED_CDS"/>
    <property type="molecule type" value="Genomic_DNA"/>
</dbReference>
<evidence type="ECO:0000313" key="19">
    <source>
        <dbReference type="EnsemblMetazoa" id="ISCW007263-PA"/>
    </source>
</evidence>
<dbReference type="CDD" id="cd07543">
    <property type="entry name" value="P-type_ATPase_cation"/>
    <property type="match status" value="1"/>
</dbReference>
<dbReference type="GO" id="GO:0019829">
    <property type="term" value="F:ATPase-coupled monoatomic cation transmembrane transporter activity"/>
    <property type="evidence" value="ECO:0000318"/>
    <property type="project" value="GO_Central"/>
</dbReference>
<keyword evidence="20" id="KW-1185">Reference proteome</keyword>
<dbReference type="InterPro" id="IPR036412">
    <property type="entry name" value="HAD-like_sf"/>
</dbReference>
<dbReference type="EMBL" id="ABJB010835949">
    <property type="status" value="NOT_ANNOTATED_CDS"/>
    <property type="molecule type" value="Genomic_DNA"/>
</dbReference>
<evidence type="ECO:0000256" key="3">
    <source>
        <dbReference type="ARBA" id="ARBA00022448"/>
    </source>
</evidence>
<dbReference type="AlphaFoldDB" id="B7PTA2"/>
<dbReference type="GO" id="GO:0016887">
    <property type="term" value="F:ATP hydrolysis activity"/>
    <property type="evidence" value="ECO:0007669"/>
    <property type="project" value="InterPro"/>
</dbReference>
<dbReference type="EMBL" id="ABJB011008402">
    <property type="status" value="NOT_ANNOTATED_CDS"/>
    <property type="molecule type" value="Genomic_DNA"/>
</dbReference>
<evidence type="ECO:0000313" key="18">
    <source>
        <dbReference type="EMBL" id="EEC09824.1"/>
    </source>
</evidence>
<keyword evidence="12 14" id="KW-0472">Membrane</keyword>
<dbReference type="InterPro" id="IPR044492">
    <property type="entry name" value="P_typ_ATPase_HD_dom"/>
</dbReference>
<dbReference type="InterPro" id="IPR057255">
    <property type="entry name" value="2TM_P5A-ATPase"/>
</dbReference>
<keyword evidence="6" id="KW-0547">Nucleotide-binding</keyword>
<dbReference type="NCBIfam" id="TIGR01494">
    <property type="entry name" value="ATPase_P-type"/>
    <property type="match status" value="2"/>
</dbReference>
<dbReference type="InParanoid" id="B7PTA2"/>
<comment type="subcellular location">
    <subcellularLocation>
        <location evidence="1">Endoplasmic reticulum membrane</location>
        <topology evidence="1">Multi-pass membrane protein</topology>
    </subcellularLocation>
</comment>
<evidence type="ECO:0000259" key="17">
    <source>
        <dbReference type="Pfam" id="PF23143"/>
    </source>
</evidence>
<dbReference type="SUPFAM" id="SSF81665">
    <property type="entry name" value="Calcium ATPase, transmembrane domain M"/>
    <property type="match status" value="1"/>
</dbReference>
<feature type="region of interest" description="Disordered" evidence="13">
    <location>
        <begin position="829"/>
        <end position="859"/>
    </location>
</feature>
<dbReference type="InterPro" id="IPR006544">
    <property type="entry name" value="P-type_TPase_V"/>
</dbReference>
<evidence type="ECO:0000256" key="6">
    <source>
        <dbReference type="ARBA" id="ARBA00022741"/>
    </source>
</evidence>
<evidence type="ECO:0000256" key="1">
    <source>
        <dbReference type="ARBA" id="ARBA00004477"/>
    </source>
</evidence>
<keyword evidence="7" id="KW-0256">Endoplasmic reticulum</keyword>
<dbReference type="Pfam" id="PF23143">
    <property type="entry name" value="2TM_P5A-ATPase"/>
    <property type="match status" value="1"/>
</dbReference>
<dbReference type="GO" id="GO:0055085">
    <property type="term" value="P:transmembrane transport"/>
    <property type="evidence" value="ECO:0000318"/>
    <property type="project" value="GO_Central"/>
</dbReference>
<keyword evidence="8" id="KW-0067">ATP-binding</keyword>
<dbReference type="EMBL" id="ABJB010951963">
    <property type="status" value="NOT_ANNOTATED_CDS"/>
    <property type="molecule type" value="Genomic_DNA"/>
</dbReference>
<dbReference type="EC" id="3.6.3.8" evidence="18"/>
<dbReference type="GO" id="GO:0005789">
    <property type="term" value="C:endoplasmic reticulum membrane"/>
    <property type="evidence" value="ECO:0000318"/>
    <property type="project" value="GO_Central"/>
</dbReference>
<feature type="domain" description="P-type ATPase A" evidence="15">
    <location>
        <begin position="286"/>
        <end position="348"/>
    </location>
</feature>
<dbReference type="InterPro" id="IPR023298">
    <property type="entry name" value="ATPase_P-typ_TM_dom_sf"/>
</dbReference>
<dbReference type="SUPFAM" id="SSF53335">
    <property type="entry name" value="S-adenosyl-L-methionine-dependent methyltransferases"/>
    <property type="match status" value="1"/>
</dbReference>
<dbReference type="VEuPathDB" id="VectorBase:ISCW007263"/>
<dbReference type="EMBL" id="ABJB010342421">
    <property type="status" value="NOT_ANNOTATED_CDS"/>
    <property type="molecule type" value="Genomic_DNA"/>
</dbReference>
<dbReference type="InterPro" id="IPR001757">
    <property type="entry name" value="P_typ_ATPase"/>
</dbReference>
<dbReference type="OrthoDB" id="48943at2759"/>
<dbReference type="InterPro" id="IPR023214">
    <property type="entry name" value="HAD_sf"/>
</dbReference>
<evidence type="ECO:0000256" key="13">
    <source>
        <dbReference type="SAM" id="MobiDB-lite"/>
    </source>
</evidence>
<protein>
    <submittedName>
        <fullName evidence="18 19">Cation-transporting ATPase 13a1, putative</fullName>
        <ecNumber evidence="18">3.6.3.8</ecNumber>
    </submittedName>
</protein>
<dbReference type="Pfam" id="PF00122">
    <property type="entry name" value="E1-E2_ATPase"/>
    <property type="match status" value="1"/>
</dbReference>
<dbReference type="InterPro" id="IPR008250">
    <property type="entry name" value="ATPase_P-typ_transduc_dom_A_sf"/>
</dbReference>
<dbReference type="PANTHER" id="PTHR45630:SF7">
    <property type="entry name" value="ENDOPLASMIC RETICULUM TRANSMEMBRANE HELIX TRANSLOCASE"/>
    <property type="match status" value="1"/>
</dbReference>
<keyword evidence="9" id="KW-0460">Magnesium</keyword>
<dbReference type="EnsemblMetazoa" id="ISCW007263-RA">
    <property type="protein sequence ID" value="ISCW007263-PA"/>
    <property type="gene ID" value="ISCW007263"/>
</dbReference>
<evidence type="ECO:0000259" key="15">
    <source>
        <dbReference type="Pfam" id="PF00122"/>
    </source>
</evidence>
<dbReference type="InterPro" id="IPR023299">
    <property type="entry name" value="ATPase_P-typ_cyto_dom_N"/>
</dbReference>
<keyword evidence="21" id="KW-1267">Proteomics identification</keyword>
<evidence type="ECO:0000256" key="4">
    <source>
        <dbReference type="ARBA" id="ARBA00022692"/>
    </source>
</evidence>
<evidence type="ECO:0000256" key="9">
    <source>
        <dbReference type="ARBA" id="ARBA00022842"/>
    </source>
</evidence>
<feature type="domain" description="Methyltransferase type 12" evidence="16">
    <location>
        <begin position="1112"/>
        <end position="1210"/>
    </location>
</feature>
<dbReference type="Gene3D" id="3.40.50.1000">
    <property type="entry name" value="HAD superfamily/HAD-like"/>
    <property type="match status" value="1"/>
</dbReference>
<feature type="transmembrane region" description="Helical" evidence="14">
    <location>
        <begin position="57"/>
        <end position="79"/>
    </location>
</feature>
<dbReference type="GO" id="GO:0046872">
    <property type="term" value="F:metal ion binding"/>
    <property type="evidence" value="ECO:0007669"/>
    <property type="project" value="UniProtKB-KW"/>
</dbReference>
<dbReference type="SFLD" id="SFLDG00002">
    <property type="entry name" value="C1.7:_P-type_atpase_like"/>
    <property type="match status" value="1"/>
</dbReference>
<dbReference type="GO" id="GO:0005524">
    <property type="term" value="F:ATP binding"/>
    <property type="evidence" value="ECO:0007669"/>
    <property type="project" value="UniProtKB-KW"/>
</dbReference>
<keyword evidence="18" id="KW-0378">Hydrolase</keyword>
<dbReference type="GO" id="GO:0006874">
    <property type="term" value="P:intracellular calcium ion homeostasis"/>
    <property type="evidence" value="ECO:0000318"/>
    <property type="project" value="GO_Central"/>
</dbReference>
<dbReference type="SFLD" id="SFLDS00003">
    <property type="entry name" value="Haloacid_Dehalogenase"/>
    <property type="match status" value="1"/>
</dbReference>
<evidence type="ECO:0000256" key="8">
    <source>
        <dbReference type="ARBA" id="ARBA00022840"/>
    </source>
</evidence>
<dbReference type="PaxDb" id="6945-B7PTA2"/>
<feature type="domain" description="P5A-ATPase transmembrane helical hairpin" evidence="17">
    <location>
        <begin position="22"/>
        <end position="90"/>
    </location>
</feature>
<evidence type="ECO:0000313" key="20">
    <source>
        <dbReference type="Proteomes" id="UP000001555"/>
    </source>
</evidence>
<dbReference type="PRINTS" id="PR00119">
    <property type="entry name" value="CATATPASE"/>
</dbReference>
<dbReference type="EMBL" id="ABJB010183451">
    <property type="status" value="NOT_ANNOTATED_CDS"/>
    <property type="molecule type" value="Genomic_DNA"/>
</dbReference>
<dbReference type="EMBL" id="ABJB011056442">
    <property type="status" value="NOT_ANNOTATED_CDS"/>
    <property type="molecule type" value="Genomic_DNA"/>
</dbReference>
<dbReference type="PANTHER" id="PTHR45630">
    <property type="entry name" value="CATION-TRANSPORTING ATPASE-RELATED"/>
    <property type="match status" value="1"/>
</dbReference>
<reference evidence="19" key="2">
    <citation type="submission" date="2020-05" db="UniProtKB">
        <authorList>
            <consortium name="EnsemblMetazoa"/>
        </authorList>
    </citation>
    <scope>IDENTIFICATION</scope>
    <source>
        <strain evidence="19">wikel</strain>
    </source>
</reference>
<dbReference type="FunCoup" id="B7PTA2">
    <property type="interactions" value="1818"/>
</dbReference>
<dbReference type="SUPFAM" id="SSF81653">
    <property type="entry name" value="Calcium ATPase, transduction domain A"/>
    <property type="match status" value="1"/>
</dbReference>
<proteinExistence type="evidence at protein level"/>
<dbReference type="STRING" id="6945.B7PTA2"/>
<dbReference type="SUPFAM" id="SSF81660">
    <property type="entry name" value="Metal cation-transporting ATPase, ATP-binding domain N"/>
    <property type="match status" value="1"/>
</dbReference>
<gene>
    <name evidence="18" type="ORF">IscW_ISCW007263</name>
</gene>
<reference evidence="18 20" key="1">
    <citation type="submission" date="2008-03" db="EMBL/GenBank/DDBJ databases">
        <title>Annotation of Ixodes scapularis.</title>
        <authorList>
            <consortium name="Ixodes scapularis Genome Project Consortium"/>
            <person name="Caler E."/>
            <person name="Hannick L.I."/>
            <person name="Bidwell S."/>
            <person name="Joardar V."/>
            <person name="Thiagarajan M."/>
            <person name="Amedeo P."/>
            <person name="Galinsky K.J."/>
            <person name="Schobel S."/>
            <person name="Inman J."/>
            <person name="Hostetler J."/>
            <person name="Miller J."/>
            <person name="Hammond M."/>
            <person name="Megy K."/>
            <person name="Lawson D."/>
            <person name="Kodira C."/>
            <person name="Sutton G."/>
            <person name="Meyer J."/>
            <person name="Hill C.A."/>
            <person name="Birren B."/>
            <person name="Nene V."/>
            <person name="Collins F."/>
            <person name="Alarcon-Chaidez F."/>
            <person name="Wikel S."/>
            <person name="Strausberg R."/>
        </authorList>
    </citation>
    <scope>NUCLEOTIDE SEQUENCE [LARGE SCALE GENOMIC DNA]</scope>
    <source>
        <strain evidence="20">Wikel</strain>
        <strain evidence="18">Wikel colony</strain>
    </source>
</reference>
<dbReference type="EMBL" id="DS784605">
    <property type="protein sequence ID" value="EEC09824.1"/>
    <property type="molecule type" value="Genomic_DNA"/>
</dbReference>
<sequence>MAPPVTTGVDELVQHVSLHCRRPFLLDGCVSPFVVLYTLWLYLWTCVYGVSDYYEPGLIALACLGVVHILTCLFCHWSVHVRCFLSCTKEPNPRKATLAKVVPMPNNGSSELVRLRMENVPGEDEPIVWFVFQKTKYLYNFDRKCFYGIQFPVGMPFRSYHDCKGYGDDAEVANAERRFGKNDLEMVVPEFGELFKERATAPFFVFQVFCVALWCLDEFWYYSVFTLLMLVAFECTLVQQQLRNLSEIRKMGNKPYMIQARGGENEGSADANAGRPSLFAGRSQNDNLVPCDLLLLRGPCIVDESMLTGESVPQMKEPIESADLDHQLDIETDGRLHVLFGGTKVLQHTPLGKTSPGLRPTDNGCVAYVLRTSFGTSQGKLLRTILFGVKRVTANNLETFAFILFLLVFAVAAASYVWIKGTEDPNRNRYKLFLECALILTSVVPPELPIELSLAVNTSLLALTRLDVFCTEPFRIPFAGKVEICCFDKTGTLTSDSLVVEGIAGLKGRPEICPVSDAPPESVQVLASCHSLAQLDDGIVGDPLEKATLTSIDWNLTKVVQWWKWTFGKDSVRHTLPFGFMVCKSCSSHEMGRRCDDGTVPFGCSVEFSHIPEDYDDVYLRMSRRGARVLAMGRSVLGQLSHQQVRDLTRESVEQNLDFMGFLVISCPLKSDSLSVIQEIQSSSHHVCMITGDAPLTACHVARELDFASKPETLILTEAAEEVWEWVSIDESVRIPLDESLSDPDLYVKYDLCITGEGMSYLTCSASHFLKRILPHVRVFARVAPKQKEQVITALNSLGFTTLMCGDGTNDVGALKHAHVGVALLANAPHSAGERKRRKEKAEEHAATNAEADGTENSTVSRLEAMAAKGRLGRRSDAKRPASRAEKVADAQKQLQKLLKELEEQDQAQVVKLGDASIAAPFTSKLSSIQCICHVIKQGRCTLVTTLQMFKILALNALVLAYSQSVLYLDGIKFSDTQATLQGLLLAGCFLFISRSKPLKTLSKDRPLPNIFNFYTLLTVLLQLRDDKFSDLEADFKPSLLNSTVYIISMALQVSTFAINYRGYPFMESLTENRPLLYSLLISGLSVVSLVAGIMPDVARQFEIVHFPRDVLDIGCGTGDFTRDVLLPWNHPCTKVVAVDASSAMVDYAKANFGHPAICYDVLDLGAPDVFMFVEKYGRFDRIYSFFCLHWIRDQEAAFRNISGLLKDGGEALLVFSAQFVLYDVWMEMAAMERWKDILDVSCSDVSEIGYHPILFRY</sequence>
<name>B7PTA2_IXOSC</name>